<accession>A0A8C5BUB9</accession>
<evidence type="ECO:0000256" key="6">
    <source>
        <dbReference type="RuleBase" id="RU363067"/>
    </source>
</evidence>
<keyword evidence="9" id="KW-1185">Reference proteome</keyword>
<dbReference type="GeneTree" id="ENSGT00940000157658"/>
<keyword evidence="1 5" id="KW-0479">Metal-binding</keyword>
<evidence type="ECO:0000256" key="3">
    <source>
        <dbReference type="PIRSR" id="PIRSR623088-1"/>
    </source>
</evidence>
<reference evidence="8" key="2">
    <citation type="submission" date="2025-09" db="UniProtKB">
        <authorList>
            <consortium name="Ensembl"/>
        </authorList>
    </citation>
    <scope>IDENTIFICATION</scope>
</reference>
<evidence type="ECO:0000256" key="5">
    <source>
        <dbReference type="PIRSR" id="PIRSR623088-3"/>
    </source>
</evidence>
<dbReference type="Ensembl" id="ENSGMOT00000050695.1">
    <property type="protein sequence ID" value="ENSGMOP00000052943.1"/>
    <property type="gene ID" value="ENSGMOG00000009223.2"/>
</dbReference>
<evidence type="ECO:0000256" key="2">
    <source>
        <dbReference type="ARBA" id="ARBA00022801"/>
    </source>
</evidence>
<feature type="binding site" evidence="5">
    <location>
        <position position="361"/>
    </location>
    <ligand>
        <name>Zn(2+)</name>
        <dbReference type="ChEBI" id="CHEBI:29105"/>
        <label>1</label>
    </ligand>
</feature>
<dbReference type="GO" id="GO:0007165">
    <property type="term" value="P:signal transduction"/>
    <property type="evidence" value="ECO:0007669"/>
    <property type="project" value="InterPro"/>
</dbReference>
<dbReference type="EC" id="3.1.4.-" evidence="6"/>
<dbReference type="InterPro" id="IPR023174">
    <property type="entry name" value="PDEase_CS"/>
</dbReference>
<dbReference type="InterPro" id="IPR002073">
    <property type="entry name" value="PDEase_catalytic_dom"/>
</dbReference>
<evidence type="ECO:0000256" key="1">
    <source>
        <dbReference type="ARBA" id="ARBA00022723"/>
    </source>
</evidence>
<dbReference type="Proteomes" id="UP000694546">
    <property type="component" value="Chromosome 8"/>
</dbReference>
<feature type="binding site" evidence="5">
    <location>
        <position position="218"/>
    </location>
    <ligand>
        <name>Zn(2+)</name>
        <dbReference type="ChEBI" id="CHEBI:29105"/>
        <label>1</label>
    </ligand>
</feature>
<feature type="binding site" evidence="5">
    <location>
        <position position="255"/>
    </location>
    <ligand>
        <name>Zn(2+)</name>
        <dbReference type="ChEBI" id="CHEBI:29105"/>
        <label>2</label>
    </ligand>
</feature>
<dbReference type="CDD" id="cd00077">
    <property type="entry name" value="HDc"/>
    <property type="match status" value="1"/>
</dbReference>
<dbReference type="SMART" id="SM00471">
    <property type="entry name" value="HDc"/>
    <property type="match status" value="1"/>
</dbReference>
<evidence type="ECO:0000313" key="9">
    <source>
        <dbReference type="Proteomes" id="UP000694546"/>
    </source>
</evidence>
<keyword evidence="2 6" id="KW-0378">Hydrolase</keyword>
<dbReference type="PRINTS" id="PR00387">
    <property type="entry name" value="PDIESTERASE1"/>
</dbReference>
<dbReference type="AlphaFoldDB" id="A0A8C5BUB9"/>
<evidence type="ECO:0000313" key="8">
    <source>
        <dbReference type="Ensembl" id="ENSGMOP00000052943.1"/>
    </source>
</evidence>
<dbReference type="InterPro" id="IPR023088">
    <property type="entry name" value="PDEase"/>
</dbReference>
<dbReference type="PROSITE" id="PS00126">
    <property type="entry name" value="PDEASE_I_1"/>
    <property type="match status" value="1"/>
</dbReference>
<dbReference type="InterPro" id="IPR036971">
    <property type="entry name" value="PDEase_catalytic_dom_sf"/>
</dbReference>
<feature type="binding site" evidence="4">
    <location>
        <position position="361"/>
    </location>
    <ligand>
        <name>AMP</name>
        <dbReference type="ChEBI" id="CHEBI:456215"/>
    </ligand>
</feature>
<name>A0A8C5BUB9_GADMO</name>
<dbReference type="Pfam" id="PF00233">
    <property type="entry name" value="PDEase_I"/>
    <property type="match status" value="1"/>
</dbReference>
<evidence type="ECO:0000259" key="7">
    <source>
        <dbReference type="PROSITE" id="PS51845"/>
    </source>
</evidence>
<dbReference type="PANTHER" id="PTHR11347">
    <property type="entry name" value="CYCLIC NUCLEOTIDE PHOSPHODIESTERASE"/>
    <property type="match status" value="1"/>
</dbReference>
<reference evidence="8" key="1">
    <citation type="submission" date="2025-08" db="UniProtKB">
        <authorList>
            <consortium name="Ensembl"/>
        </authorList>
    </citation>
    <scope>IDENTIFICATION</scope>
</reference>
<organism evidence="8 9">
    <name type="scientific">Gadus morhua</name>
    <name type="common">Atlantic cod</name>
    <dbReference type="NCBI Taxonomy" id="8049"/>
    <lineage>
        <taxon>Eukaryota</taxon>
        <taxon>Metazoa</taxon>
        <taxon>Chordata</taxon>
        <taxon>Craniata</taxon>
        <taxon>Vertebrata</taxon>
        <taxon>Euteleostomi</taxon>
        <taxon>Actinopterygii</taxon>
        <taxon>Neopterygii</taxon>
        <taxon>Teleostei</taxon>
        <taxon>Neoteleostei</taxon>
        <taxon>Acanthomorphata</taxon>
        <taxon>Zeiogadaria</taxon>
        <taxon>Gadariae</taxon>
        <taxon>Gadiformes</taxon>
        <taxon>Gadoidei</taxon>
        <taxon>Gadidae</taxon>
        <taxon>Gadus</taxon>
    </lineage>
</organism>
<protein>
    <recommendedName>
        <fullName evidence="6">Phosphodiesterase</fullName>
        <ecNumber evidence="6">3.1.4.-</ecNumber>
    </recommendedName>
</protein>
<dbReference type="SUPFAM" id="SSF109604">
    <property type="entry name" value="HD-domain/PDEase-like"/>
    <property type="match status" value="1"/>
</dbReference>
<dbReference type="InterPro" id="IPR003607">
    <property type="entry name" value="HD/PDEase_dom"/>
</dbReference>
<dbReference type="PROSITE" id="PS51845">
    <property type="entry name" value="PDEASE_I_2"/>
    <property type="match status" value="1"/>
</dbReference>
<feature type="binding site" evidence="5">
    <location>
        <position position="255"/>
    </location>
    <ligand>
        <name>Zn(2+)</name>
        <dbReference type="ChEBI" id="CHEBI:29105"/>
        <label>1</label>
    </ligand>
</feature>
<feature type="binding site" evidence="4">
    <location>
        <position position="412"/>
    </location>
    <ligand>
        <name>AMP</name>
        <dbReference type="ChEBI" id="CHEBI:456215"/>
    </ligand>
</feature>
<dbReference type="GO" id="GO:0004114">
    <property type="term" value="F:3',5'-cyclic-nucleotide phosphodiesterase activity"/>
    <property type="evidence" value="ECO:0007669"/>
    <property type="project" value="InterPro"/>
</dbReference>
<comment type="similarity">
    <text evidence="6">Belongs to the cyclic nucleotide phosphodiesterase family.</text>
</comment>
<feature type="active site" description="Proton donor" evidence="3">
    <location>
        <position position="214"/>
    </location>
</feature>
<dbReference type="GO" id="GO:0046872">
    <property type="term" value="F:metal ion binding"/>
    <property type="evidence" value="ECO:0007669"/>
    <property type="project" value="UniProtKB-KW"/>
</dbReference>
<feature type="binding site" evidence="4">
    <location>
        <begin position="214"/>
        <end position="218"/>
    </location>
    <ligand>
        <name>AMP</name>
        <dbReference type="ChEBI" id="CHEBI:456215"/>
    </ligand>
</feature>
<evidence type="ECO:0000256" key="4">
    <source>
        <dbReference type="PIRSR" id="PIRSR623088-2"/>
    </source>
</evidence>
<dbReference type="Gene3D" id="1.10.1300.10">
    <property type="entry name" value="3'5'-cyclic nucleotide phosphodiesterase, catalytic domain"/>
    <property type="match status" value="1"/>
</dbReference>
<gene>
    <name evidence="8" type="primary">PDE7A</name>
</gene>
<feature type="binding site" evidence="4">
    <location>
        <position position="255"/>
    </location>
    <ligand>
        <name>AMP</name>
        <dbReference type="ChEBI" id="CHEBI:456215"/>
    </ligand>
</feature>
<feature type="domain" description="PDEase" evidence="7">
    <location>
        <begin position="126"/>
        <end position="457"/>
    </location>
</feature>
<proteinExistence type="inferred from homology"/>
<comment type="cofactor">
    <cofactor evidence="6">
        <name>a divalent metal cation</name>
        <dbReference type="ChEBI" id="CHEBI:60240"/>
    </cofactor>
    <text evidence="6">Binds 2 divalent metal cations per subunit. Site 1 may preferentially bind zinc ions, while site 2 has a preference for magnesium and/or manganese ions.</text>
</comment>
<sequence>MEVCSQLPVLPLDRPVPQHVLRRRGAISLGTSSALFGGPSPRQLCKRRGGVSYNSADQAVLYLHLLGDVKQRGPGPSEPVRGAPHSHVKVDYQRFHCHQGPVRPGARGLKSHRRRLSFQRGLKSRHLRQRPSGPQHLLDQVYNCQVKCMLDKVDSWDFDIFMFDRATNGNGLVTLTFHLFLQLGLTRLFRLDPIKLRSFLVMVQADYHQRNPYHNSLHATDVTQAMYCFLRQPKLATTLSSCDMLLALVAAVTHDLDHPGVNQGFLVRTGHHLAALYKNSSVLESHHWRCAVSLLRESGLLDHLPITDRSERLGSLILATDISQQNRYLARFREHLDREDLSMADPSHRHLVLQITMKCADICNPCRVWRLSSQWSSRVTAEFFHQGDVEKKHGMAVSPLCDRLSDSTAHIQAGFIRHVVEPLFREWCRFSCTSLSHRMLAHLQTNLDRWTDPSQPPPYRYSNPDHLLET</sequence>
<feature type="binding site" evidence="5">
    <location>
        <position position="254"/>
    </location>
    <ligand>
        <name>Zn(2+)</name>
        <dbReference type="ChEBI" id="CHEBI:29105"/>
        <label>1</label>
    </ligand>
</feature>